<evidence type="ECO:0000256" key="5">
    <source>
        <dbReference type="ARBA" id="ARBA00022723"/>
    </source>
</evidence>
<name>G9XVW2_DESHA</name>
<comment type="pathway">
    <text evidence="12">Carbohydrate degradation; L-arabinose degradation via L-ribulose; D-xylulose 5-phosphate from L-arabinose (bacterial route): step 3/3.</text>
</comment>
<evidence type="ECO:0000256" key="8">
    <source>
        <dbReference type="ARBA" id="ARBA00023235"/>
    </source>
</evidence>
<dbReference type="PATRIC" id="fig|537010.4.peg.4789"/>
<keyword evidence="5" id="KW-0479">Metal-binding</keyword>
<dbReference type="PANTHER" id="PTHR22789">
    <property type="entry name" value="FUCULOSE PHOSPHATE ALDOLASE"/>
    <property type="match status" value="1"/>
</dbReference>
<keyword evidence="7" id="KW-0054">Arabinose catabolism</keyword>
<dbReference type="InterPro" id="IPR001303">
    <property type="entry name" value="Aldolase_II/adducin_N"/>
</dbReference>
<keyword evidence="8" id="KW-0413">Isomerase</keyword>
<organism evidence="15 16">
    <name type="scientific">Desulfitobacterium hafniense DP7</name>
    <dbReference type="NCBI Taxonomy" id="537010"/>
    <lineage>
        <taxon>Bacteria</taxon>
        <taxon>Bacillati</taxon>
        <taxon>Bacillota</taxon>
        <taxon>Clostridia</taxon>
        <taxon>Eubacteriales</taxon>
        <taxon>Desulfitobacteriaceae</taxon>
        <taxon>Desulfitobacterium</taxon>
    </lineage>
</organism>
<comment type="caution">
    <text evidence="15">The sequence shown here is derived from an EMBL/GenBank/DDBJ whole genome shotgun (WGS) entry which is preliminary data.</text>
</comment>
<evidence type="ECO:0000313" key="15">
    <source>
        <dbReference type="EMBL" id="EHL04225.1"/>
    </source>
</evidence>
<evidence type="ECO:0000256" key="4">
    <source>
        <dbReference type="ARBA" id="ARBA00013186"/>
    </source>
</evidence>
<dbReference type="HOGENOM" id="CLU_006033_5_0_9"/>
<dbReference type="Gene3D" id="3.40.225.10">
    <property type="entry name" value="Class II aldolase/adducin N-terminal domain"/>
    <property type="match status" value="1"/>
</dbReference>
<evidence type="ECO:0000259" key="14">
    <source>
        <dbReference type="SMART" id="SM01007"/>
    </source>
</evidence>
<comment type="function">
    <text evidence="11">Involved in the degradation of L-arabinose. Catalyzes the interconversion of L-ribulose 5-phosphate (LRu5P) and D-xylulose 5-phosphate (D-Xu5P) via a retroaldol/aldol mechanism (carbon-carbon bond cleavage analogous to a class II aldolase reaction).</text>
</comment>
<evidence type="ECO:0000256" key="6">
    <source>
        <dbReference type="ARBA" id="ARBA00022833"/>
    </source>
</evidence>
<gene>
    <name evidence="15" type="ORF">HMPREF0322_05145</name>
</gene>
<dbReference type="Proteomes" id="UP000004416">
    <property type="component" value="Unassembled WGS sequence"/>
</dbReference>
<dbReference type="SUPFAM" id="SSF53639">
    <property type="entry name" value="AraD/HMP-PK domain-like"/>
    <property type="match status" value="1"/>
</dbReference>
<dbReference type="SMART" id="SM01007">
    <property type="entry name" value="Aldolase_II"/>
    <property type="match status" value="1"/>
</dbReference>
<evidence type="ECO:0000256" key="10">
    <source>
        <dbReference type="ARBA" id="ARBA00032206"/>
    </source>
</evidence>
<dbReference type="Pfam" id="PF00596">
    <property type="entry name" value="Aldolase_II"/>
    <property type="match status" value="1"/>
</dbReference>
<sequence>MLEKLKKCVYDAYIDLVKNDLVILTWGNVSAFDKESALVVIKPSGIPHERMTPDDMVVVDINGQVVEGKNRPSSDTPTHLELYKAFNLGSVVHTHSKWATIWSQALKSVPCLGTTHADSFYGNIPVTRTLRIDEIQDSYEKETGMVIIETFDKLKLNPSALEAVLVANHGPFTWGDTTEKAVENAIVLEHVCEMAYFTLSTNPEAFISQDLLDKHYLRKHGKNAYYGQRVDG</sequence>
<dbReference type="EMBL" id="AFZX01000137">
    <property type="protein sequence ID" value="EHL04225.1"/>
    <property type="molecule type" value="Genomic_DNA"/>
</dbReference>
<dbReference type="PANTHER" id="PTHR22789:SF8">
    <property type="entry name" value="L-RIBULOSE-5-PHOSPHATE 4-EPIMERASE SGBE"/>
    <property type="match status" value="1"/>
</dbReference>
<dbReference type="GO" id="GO:0008742">
    <property type="term" value="F:L-ribulose-phosphate 4-epimerase activity"/>
    <property type="evidence" value="ECO:0007669"/>
    <property type="project" value="UniProtKB-EC"/>
</dbReference>
<dbReference type="InterPro" id="IPR036409">
    <property type="entry name" value="Aldolase_II/adducin_N_sf"/>
</dbReference>
<dbReference type="RefSeq" id="WP_005817034.1">
    <property type="nucleotide sequence ID" value="NZ_JH414491.1"/>
</dbReference>
<evidence type="ECO:0000256" key="1">
    <source>
        <dbReference type="ARBA" id="ARBA00001726"/>
    </source>
</evidence>
<accession>G9XVW2</accession>
<evidence type="ECO:0000256" key="12">
    <source>
        <dbReference type="ARBA" id="ARBA00060520"/>
    </source>
</evidence>
<dbReference type="GO" id="GO:0005829">
    <property type="term" value="C:cytosol"/>
    <property type="evidence" value="ECO:0007669"/>
    <property type="project" value="TreeGrafter"/>
</dbReference>
<evidence type="ECO:0000256" key="3">
    <source>
        <dbReference type="ARBA" id="ARBA00010037"/>
    </source>
</evidence>
<comment type="catalytic activity">
    <reaction evidence="1">
        <text>L-ribulose 5-phosphate = D-xylulose 5-phosphate</text>
        <dbReference type="Rhea" id="RHEA:22368"/>
        <dbReference type="ChEBI" id="CHEBI:57737"/>
        <dbReference type="ChEBI" id="CHEBI:58226"/>
        <dbReference type="EC" id="5.1.3.4"/>
    </reaction>
</comment>
<evidence type="ECO:0000256" key="7">
    <source>
        <dbReference type="ARBA" id="ARBA00022935"/>
    </source>
</evidence>
<keyword evidence="9" id="KW-0119">Carbohydrate metabolism</keyword>
<evidence type="ECO:0000256" key="9">
    <source>
        <dbReference type="ARBA" id="ARBA00023277"/>
    </source>
</evidence>
<reference evidence="15 16" key="1">
    <citation type="submission" date="2011-08" db="EMBL/GenBank/DDBJ databases">
        <authorList>
            <person name="Weinstock G."/>
            <person name="Sodergren E."/>
            <person name="Clifton S."/>
            <person name="Fulton L."/>
            <person name="Fulton B."/>
            <person name="Courtney L."/>
            <person name="Fronick C."/>
            <person name="Harrison M."/>
            <person name="Strong C."/>
            <person name="Farmer C."/>
            <person name="Delahaunty K."/>
            <person name="Markovic C."/>
            <person name="Hall O."/>
            <person name="Minx P."/>
            <person name="Tomlinson C."/>
            <person name="Mitreva M."/>
            <person name="Hou S."/>
            <person name="Chen J."/>
            <person name="Wollam A."/>
            <person name="Pepin K.H."/>
            <person name="Johnson M."/>
            <person name="Bhonagiri V."/>
            <person name="Zhang X."/>
            <person name="Suruliraj S."/>
            <person name="Warren W."/>
            <person name="Chinwalla A."/>
            <person name="Mardis E.R."/>
            <person name="Wilson R.K."/>
        </authorList>
    </citation>
    <scope>NUCLEOTIDE SEQUENCE [LARGE SCALE GENOMIC DNA]</scope>
    <source>
        <strain evidence="15 16">DP7</strain>
    </source>
</reference>
<evidence type="ECO:0000256" key="11">
    <source>
        <dbReference type="ARBA" id="ARBA00053542"/>
    </source>
</evidence>
<dbReference type="InterPro" id="IPR050197">
    <property type="entry name" value="Aldolase_class_II_sugar_metab"/>
</dbReference>
<protein>
    <recommendedName>
        <fullName evidence="13">L-ribulose-5-phosphate 4-epimerase</fullName>
        <ecNumber evidence="4">5.1.3.4</ecNumber>
    </recommendedName>
    <alternativeName>
        <fullName evidence="10">Phosphoribulose isomerase</fullName>
    </alternativeName>
</protein>
<keyword evidence="6" id="KW-0862">Zinc</keyword>
<feature type="domain" description="Class II aldolase/adducin N-terminal" evidence="14">
    <location>
        <begin position="7"/>
        <end position="196"/>
    </location>
</feature>
<comment type="similarity">
    <text evidence="3">Belongs to the aldolase class II family. AraD/FucA subfamily.</text>
</comment>
<evidence type="ECO:0000256" key="2">
    <source>
        <dbReference type="ARBA" id="ARBA00001947"/>
    </source>
</evidence>
<dbReference type="NCBIfam" id="NF006047">
    <property type="entry name" value="PRK08193.1"/>
    <property type="match status" value="1"/>
</dbReference>
<proteinExistence type="inferred from homology"/>
<dbReference type="AlphaFoldDB" id="G9XVW2"/>
<dbReference type="EC" id="5.1.3.4" evidence="4"/>
<evidence type="ECO:0000256" key="13">
    <source>
        <dbReference type="ARBA" id="ARBA00074961"/>
    </source>
</evidence>
<dbReference type="GO" id="GO:0019568">
    <property type="term" value="P:arabinose catabolic process"/>
    <property type="evidence" value="ECO:0007669"/>
    <property type="project" value="UniProtKB-KW"/>
</dbReference>
<dbReference type="FunFam" id="3.40.225.10:FF:000001">
    <property type="entry name" value="L-ribulose-5-phosphate 4-epimerase UlaF"/>
    <property type="match status" value="1"/>
</dbReference>
<evidence type="ECO:0000313" key="16">
    <source>
        <dbReference type="Proteomes" id="UP000004416"/>
    </source>
</evidence>
<dbReference type="GO" id="GO:0046872">
    <property type="term" value="F:metal ion binding"/>
    <property type="evidence" value="ECO:0007669"/>
    <property type="project" value="UniProtKB-KW"/>
</dbReference>
<comment type="cofactor">
    <cofactor evidence="2">
        <name>Zn(2+)</name>
        <dbReference type="ChEBI" id="CHEBI:29105"/>
    </cofactor>
</comment>
<dbReference type="GO" id="GO:0016832">
    <property type="term" value="F:aldehyde-lyase activity"/>
    <property type="evidence" value="ECO:0007669"/>
    <property type="project" value="TreeGrafter"/>
</dbReference>